<dbReference type="STRING" id="1120964.GCA_001313265_06193"/>
<evidence type="ECO:0000313" key="2">
    <source>
        <dbReference type="Proteomes" id="UP000236736"/>
    </source>
</evidence>
<evidence type="ECO:0000313" key="1">
    <source>
        <dbReference type="EMBL" id="SEF91841.1"/>
    </source>
</evidence>
<protein>
    <submittedName>
        <fullName evidence="1">Uncharacterized protein</fullName>
    </submittedName>
</protein>
<dbReference type="AlphaFoldDB" id="A0A1H5VY86"/>
<dbReference type="EMBL" id="FNVR01000008">
    <property type="protein sequence ID" value="SEF91841.1"/>
    <property type="molecule type" value="Genomic_DNA"/>
</dbReference>
<organism evidence="1 2">
    <name type="scientific">Algoriphagus boritolerans DSM 17298 = JCM 18970</name>
    <dbReference type="NCBI Taxonomy" id="1120964"/>
    <lineage>
        <taxon>Bacteria</taxon>
        <taxon>Pseudomonadati</taxon>
        <taxon>Bacteroidota</taxon>
        <taxon>Cytophagia</taxon>
        <taxon>Cytophagales</taxon>
        <taxon>Cyclobacteriaceae</taxon>
        <taxon>Algoriphagus</taxon>
    </lineage>
</organism>
<name>A0A1H5VY86_9BACT</name>
<reference evidence="2" key="1">
    <citation type="submission" date="2016-10" db="EMBL/GenBank/DDBJ databases">
        <authorList>
            <person name="Varghese N."/>
            <person name="Submissions S."/>
        </authorList>
    </citation>
    <scope>NUCLEOTIDE SEQUENCE [LARGE SCALE GENOMIC DNA]</scope>
    <source>
        <strain evidence="2">DSM 17298</strain>
    </source>
</reference>
<keyword evidence="2" id="KW-1185">Reference proteome</keyword>
<dbReference type="RefSeq" id="WP_103924533.1">
    <property type="nucleotide sequence ID" value="NZ_BBFN01000042.1"/>
</dbReference>
<sequence>MKDLNKNELIELSGGGFAYDIGCTLRYIGHFTYGYIASGGPINPGSVGVGYAVAEATKCP</sequence>
<accession>A0A1H5VY86</accession>
<proteinExistence type="predicted"/>
<gene>
    <name evidence="1" type="ORF">SAMN03080598_01860</name>
</gene>
<dbReference type="Proteomes" id="UP000236736">
    <property type="component" value="Unassembled WGS sequence"/>
</dbReference>